<evidence type="ECO:0000313" key="1">
    <source>
        <dbReference type="EMBL" id="KXG24854.1"/>
    </source>
</evidence>
<sequence length="57" mass="6417">MTIGRDGHVFLPMNDSCRWFLVLLAELLVEHQKLGPLMQVLPICNKLLSQGAKELAQ</sequence>
<reference evidence="2" key="2">
    <citation type="journal article" date="2018" name="Plant J.">
        <title>The Sorghum bicolor reference genome: improved assembly, gene annotations, a transcriptome atlas, and signatures of genome organization.</title>
        <authorList>
            <person name="McCormick R.F."/>
            <person name="Truong S.K."/>
            <person name="Sreedasyam A."/>
            <person name="Jenkins J."/>
            <person name="Shu S."/>
            <person name="Sims D."/>
            <person name="Kennedy M."/>
            <person name="Amirebrahimi M."/>
            <person name="Weers B.D."/>
            <person name="McKinley B."/>
            <person name="Mattison A."/>
            <person name="Morishige D.T."/>
            <person name="Grimwood J."/>
            <person name="Schmutz J."/>
            <person name="Mullet J.E."/>
        </authorList>
    </citation>
    <scope>NUCLEOTIDE SEQUENCE [LARGE SCALE GENOMIC DNA]</scope>
    <source>
        <strain evidence="2">cv. BTx623</strain>
    </source>
</reference>
<keyword evidence="2" id="KW-1185">Reference proteome</keyword>
<protein>
    <submittedName>
        <fullName evidence="1">Uncharacterized protein</fullName>
    </submittedName>
</protein>
<dbReference type="AlphaFoldDB" id="A0A1B6PGM6"/>
<reference evidence="1 2" key="1">
    <citation type="journal article" date="2009" name="Nature">
        <title>The Sorghum bicolor genome and the diversification of grasses.</title>
        <authorList>
            <person name="Paterson A.H."/>
            <person name="Bowers J.E."/>
            <person name="Bruggmann R."/>
            <person name="Dubchak I."/>
            <person name="Grimwood J."/>
            <person name="Gundlach H."/>
            <person name="Haberer G."/>
            <person name="Hellsten U."/>
            <person name="Mitros T."/>
            <person name="Poliakov A."/>
            <person name="Schmutz J."/>
            <person name="Spannagl M."/>
            <person name="Tang H."/>
            <person name="Wang X."/>
            <person name="Wicker T."/>
            <person name="Bharti A.K."/>
            <person name="Chapman J."/>
            <person name="Feltus F.A."/>
            <person name="Gowik U."/>
            <person name="Grigoriev I.V."/>
            <person name="Lyons E."/>
            <person name="Maher C.A."/>
            <person name="Martis M."/>
            <person name="Narechania A."/>
            <person name="Otillar R.P."/>
            <person name="Penning B.W."/>
            <person name="Salamov A.A."/>
            <person name="Wang Y."/>
            <person name="Zhang L."/>
            <person name="Carpita N.C."/>
            <person name="Freeling M."/>
            <person name="Gingle A.R."/>
            <person name="Hash C.T."/>
            <person name="Keller B."/>
            <person name="Klein P."/>
            <person name="Kresovich S."/>
            <person name="McCann M.C."/>
            <person name="Ming R."/>
            <person name="Peterson D.G."/>
            <person name="Mehboob-ur-Rahman"/>
            <person name="Ware D."/>
            <person name="Westhoff P."/>
            <person name="Mayer K.F."/>
            <person name="Messing J."/>
            <person name="Rokhsar D.S."/>
        </authorList>
    </citation>
    <scope>NUCLEOTIDE SEQUENCE [LARGE SCALE GENOMIC DNA]</scope>
    <source>
        <strain evidence="2">cv. BTx623</strain>
    </source>
</reference>
<evidence type="ECO:0000313" key="2">
    <source>
        <dbReference type="Proteomes" id="UP000000768"/>
    </source>
</evidence>
<organism evidence="1 2">
    <name type="scientific">Sorghum bicolor</name>
    <name type="common">Sorghum</name>
    <name type="synonym">Sorghum vulgare</name>
    <dbReference type="NCBI Taxonomy" id="4558"/>
    <lineage>
        <taxon>Eukaryota</taxon>
        <taxon>Viridiplantae</taxon>
        <taxon>Streptophyta</taxon>
        <taxon>Embryophyta</taxon>
        <taxon>Tracheophyta</taxon>
        <taxon>Spermatophyta</taxon>
        <taxon>Magnoliopsida</taxon>
        <taxon>Liliopsida</taxon>
        <taxon>Poales</taxon>
        <taxon>Poaceae</taxon>
        <taxon>PACMAD clade</taxon>
        <taxon>Panicoideae</taxon>
        <taxon>Andropogonodae</taxon>
        <taxon>Andropogoneae</taxon>
        <taxon>Sorghinae</taxon>
        <taxon>Sorghum</taxon>
    </lineage>
</organism>
<dbReference type="Proteomes" id="UP000000768">
    <property type="component" value="Chromosome 7"/>
</dbReference>
<dbReference type="Gramene" id="KXG24854">
    <property type="protein sequence ID" value="KXG24854"/>
    <property type="gene ID" value="SORBI_3007G094500"/>
</dbReference>
<dbReference type="EMBL" id="CM000766">
    <property type="protein sequence ID" value="KXG24854.1"/>
    <property type="molecule type" value="Genomic_DNA"/>
</dbReference>
<gene>
    <name evidence="1" type="ORF">SORBI_3007G094500</name>
</gene>
<dbReference type="InParanoid" id="A0A1B6PGM6"/>
<proteinExistence type="predicted"/>
<name>A0A1B6PGM6_SORBI</name>
<accession>A0A1B6PGM6</accession>